<name>A0A0A9A541_ARUDO</name>
<dbReference type="AlphaFoldDB" id="A0A0A9A541"/>
<sequence>MLTQYLLKTEGQIYLIKGVFFIFSNVNFKVIVKHVDRQLSHVKQPNPYSRLFIICIAGPNPYSRLFIICKAGTQIWAS</sequence>
<organism evidence="1">
    <name type="scientific">Arundo donax</name>
    <name type="common">Giant reed</name>
    <name type="synonym">Donax arundinaceus</name>
    <dbReference type="NCBI Taxonomy" id="35708"/>
    <lineage>
        <taxon>Eukaryota</taxon>
        <taxon>Viridiplantae</taxon>
        <taxon>Streptophyta</taxon>
        <taxon>Embryophyta</taxon>
        <taxon>Tracheophyta</taxon>
        <taxon>Spermatophyta</taxon>
        <taxon>Magnoliopsida</taxon>
        <taxon>Liliopsida</taxon>
        <taxon>Poales</taxon>
        <taxon>Poaceae</taxon>
        <taxon>PACMAD clade</taxon>
        <taxon>Arundinoideae</taxon>
        <taxon>Arundineae</taxon>
        <taxon>Arundo</taxon>
    </lineage>
</organism>
<reference evidence="1" key="1">
    <citation type="submission" date="2014-09" db="EMBL/GenBank/DDBJ databases">
        <authorList>
            <person name="Magalhaes I.L.F."/>
            <person name="Oliveira U."/>
            <person name="Santos F.R."/>
            <person name="Vidigal T.H.D.A."/>
            <person name="Brescovit A.D."/>
            <person name="Santos A.J."/>
        </authorList>
    </citation>
    <scope>NUCLEOTIDE SEQUENCE</scope>
    <source>
        <tissue evidence="1">Shoot tissue taken approximately 20 cm above the soil surface</tissue>
    </source>
</reference>
<reference evidence="1" key="2">
    <citation type="journal article" date="2015" name="Data Brief">
        <title>Shoot transcriptome of the giant reed, Arundo donax.</title>
        <authorList>
            <person name="Barrero R.A."/>
            <person name="Guerrero F.D."/>
            <person name="Moolhuijzen P."/>
            <person name="Goolsby J.A."/>
            <person name="Tidwell J."/>
            <person name="Bellgard S.E."/>
            <person name="Bellgard M.I."/>
        </authorList>
    </citation>
    <scope>NUCLEOTIDE SEQUENCE</scope>
    <source>
        <tissue evidence="1">Shoot tissue taken approximately 20 cm above the soil surface</tissue>
    </source>
</reference>
<protein>
    <submittedName>
        <fullName evidence="1">Uncharacterized protein</fullName>
    </submittedName>
</protein>
<dbReference type="EMBL" id="GBRH01251086">
    <property type="protein sequence ID" value="JAD46809.1"/>
    <property type="molecule type" value="Transcribed_RNA"/>
</dbReference>
<proteinExistence type="predicted"/>
<accession>A0A0A9A541</accession>
<evidence type="ECO:0000313" key="1">
    <source>
        <dbReference type="EMBL" id="JAD46809.1"/>
    </source>
</evidence>